<dbReference type="InterPro" id="IPR014469">
    <property type="entry name" value="DUF2271"/>
</dbReference>
<comment type="caution">
    <text evidence="2">The sequence shown here is derived from an EMBL/GenBank/DDBJ whole genome shotgun (WGS) entry which is preliminary data.</text>
</comment>
<dbReference type="Gene3D" id="2.60.40.4070">
    <property type="match status" value="1"/>
</dbReference>
<dbReference type="OrthoDB" id="195316at2"/>
<feature type="signal peptide" evidence="1">
    <location>
        <begin position="1"/>
        <end position="18"/>
    </location>
</feature>
<evidence type="ECO:0000313" key="2">
    <source>
        <dbReference type="EMBL" id="OHY91918.1"/>
    </source>
</evidence>
<gene>
    <name evidence="2" type="ORF">BJD16_15035</name>
</gene>
<name>A0A1S2CV61_AERSO</name>
<dbReference type="RefSeq" id="WP_042021281.1">
    <property type="nucleotide sequence ID" value="NZ_CDBW01000023.1"/>
</dbReference>
<protein>
    <recommendedName>
        <fullName evidence="4">DUF2271 domain-containing protein</fullName>
    </recommendedName>
</protein>
<sequence length="160" mass="17860">MFKSTTLALVLVSVPAAAEVTLSLELPRHEGSQYRPYVAVWVENPQQQAVATLAVWRKEADWLKDMRRWWRKSGRYENGQPDGVSGATRKPGVYQLQWDGRDQQGNALPPGRYTLHIEAAREHGSRSLVSQAIELGQTTSYHLEPVAELGAITIHTGVKS</sequence>
<dbReference type="GeneID" id="58922718"/>
<dbReference type="STRING" id="646.BJD16_15035"/>
<dbReference type="EMBL" id="MKFU01000018">
    <property type="protein sequence ID" value="OHY91918.1"/>
    <property type="molecule type" value="Genomic_DNA"/>
</dbReference>
<dbReference type="Pfam" id="PF10029">
    <property type="entry name" value="DUF2271"/>
    <property type="match status" value="1"/>
</dbReference>
<keyword evidence="1" id="KW-0732">Signal</keyword>
<dbReference type="PIRSF" id="PIRSF014995">
    <property type="entry name" value="UCP014995"/>
    <property type="match status" value="1"/>
</dbReference>
<feature type="chain" id="PRO_5010229654" description="DUF2271 domain-containing protein" evidence="1">
    <location>
        <begin position="19"/>
        <end position="160"/>
    </location>
</feature>
<evidence type="ECO:0000256" key="1">
    <source>
        <dbReference type="SAM" id="SignalP"/>
    </source>
</evidence>
<reference evidence="2 3" key="1">
    <citation type="submission" date="2016-09" db="EMBL/GenBank/DDBJ databases">
        <title>Draft Genome Sequence of Aeromonas sobria Strain 08005, Isolated from Sick Rana catesbeiana.</title>
        <authorList>
            <person name="Yang Q."/>
        </authorList>
    </citation>
    <scope>NUCLEOTIDE SEQUENCE [LARGE SCALE GENOMIC DNA]</scope>
    <source>
        <strain evidence="2 3">08005</strain>
    </source>
</reference>
<evidence type="ECO:0000313" key="3">
    <source>
        <dbReference type="Proteomes" id="UP000179934"/>
    </source>
</evidence>
<evidence type="ECO:0008006" key="4">
    <source>
        <dbReference type="Google" id="ProtNLM"/>
    </source>
</evidence>
<dbReference type="Proteomes" id="UP000179934">
    <property type="component" value="Unassembled WGS sequence"/>
</dbReference>
<organism evidence="2 3">
    <name type="scientific">Aeromonas sobria</name>
    <dbReference type="NCBI Taxonomy" id="646"/>
    <lineage>
        <taxon>Bacteria</taxon>
        <taxon>Pseudomonadati</taxon>
        <taxon>Pseudomonadota</taxon>
        <taxon>Gammaproteobacteria</taxon>
        <taxon>Aeromonadales</taxon>
        <taxon>Aeromonadaceae</taxon>
        <taxon>Aeromonas</taxon>
    </lineage>
</organism>
<dbReference type="AlphaFoldDB" id="A0A1S2CV61"/>
<proteinExistence type="predicted"/>
<accession>A0A1S2CV61</accession>